<feature type="domain" description="Cytidyltransferase-like" evidence="3">
    <location>
        <begin position="1"/>
        <end position="106"/>
    </location>
</feature>
<protein>
    <recommendedName>
        <fullName evidence="3">Cytidyltransferase-like domain-containing protein</fullName>
    </recommendedName>
</protein>
<reference evidence="4" key="1">
    <citation type="journal article" date="2014" name="Front. Microbiol.">
        <title>High frequency of phylogenetically diverse reductive dehalogenase-homologous genes in deep subseafloor sedimentary metagenomes.</title>
        <authorList>
            <person name="Kawai M."/>
            <person name="Futagami T."/>
            <person name="Toyoda A."/>
            <person name="Takaki Y."/>
            <person name="Nishi S."/>
            <person name="Hori S."/>
            <person name="Arai W."/>
            <person name="Tsubouchi T."/>
            <person name="Morono Y."/>
            <person name="Uchiyama I."/>
            <person name="Ito T."/>
            <person name="Fujiyama A."/>
            <person name="Inagaki F."/>
            <person name="Takami H."/>
        </authorList>
    </citation>
    <scope>NUCLEOTIDE SEQUENCE</scope>
    <source>
        <strain evidence="4">Expedition CK06-06</strain>
    </source>
</reference>
<evidence type="ECO:0000256" key="2">
    <source>
        <dbReference type="ARBA" id="ARBA00022695"/>
    </source>
</evidence>
<gene>
    <name evidence="4" type="ORF">S01H1_27068</name>
</gene>
<evidence type="ECO:0000259" key="3">
    <source>
        <dbReference type="Pfam" id="PF01467"/>
    </source>
</evidence>
<keyword evidence="1" id="KW-0808">Transferase</keyword>
<organism evidence="4">
    <name type="scientific">marine sediment metagenome</name>
    <dbReference type="NCBI Taxonomy" id="412755"/>
    <lineage>
        <taxon>unclassified sequences</taxon>
        <taxon>metagenomes</taxon>
        <taxon>ecological metagenomes</taxon>
    </lineage>
</organism>
<keyword evidence="2" id="KW-0548">Nucleotidyltransferase</keyword>
<feature type="non-terminal residue" evidence="4">
    <location>
        <position position="1"/>
    </location>
</feature>
<dbReference type="EMBL" id="BARS01016446">
    <property type="protein sequence ID" value="GAF87320.1"/>
    <property type="molecule type" value="Genomic_DNA"/>
</dbReference>
<dbReference type="PANTHER" id="PTHR43793">
    <property type="entry name" value="FAD SYNTHASE"/>
    <property type="match status" value="1"/>
</dbReference>
<dbReference type="AlphaFoldDB" id="X0UFM6"/>
<dbReference type="Pfam" id="PF01467">
    <property type="entry name" value="CTP_transf_like"/>
    <property type="match status" value="1"/>
</dbReference>
<evidence type="ECO:0000256" key="1">
    <source>
        <dbReference type="ARBA" id="ARBA00022679"/>
    </source>
</evidence>
<evidence type="ECO:0000313" key="4">
    <source>
        <dbReference type="EMBL" id="GAF87320.1"/>
    </source>
</evidence>
<dbReference type="GO" id="GO:0016779">
    <property type="term" value="F:nucleotidyltransferase activity"/>
    <property type="evidence" value="ECO:0007669"/>
    <property type="project" value="UniProtKB-KW"/>
</dbReference>
<dbReference type="SUPFAM" id="SSF52374">
    <property type="entry name" value="Nucleotidylyl transferase"/>
    <property type="match status" value="1"/>
</dbReference>
<proteinExistence type="predicted"/>
<dbReference type="PANTHER" id="PTHR43793:SF1">
    <property type="entry name" value="FAD SYNTHASE"/>
    <property type="match status" value="1"/>
</dbReference>
<comment type="caution">
    <text evidence="4">The sequence shown here is derived from an EMBL/GenBank/DDBJ whole genome shotgun (WGS) entry which is preliminary data.</text>
</comment>
<name>X0UFM6_9ZZZZ</name>
<dbReference type="Gene3D" id="3.40.50.620">
    <property type="entry name" value="HUPs"/>
    <property type="match status" value="1"/>
</dbReference>
<accession>X0UFM6</accession>
<dbReference type="InterPro" id="IPR050385">
    <property type="entry name" value="Archaeal_FAD_synthase"/>
</dbReference>
<dbReference type="InterPro" id="IPR014729">
    <property type="entry name" value="Rossmann-like_a/b/a_fold"/>
</dbReference>
<sequence length="114" mass="12748">AKAMGDKLVVGVLTDEAVMEKKPRRAMSFSERMILVGSLECVDLVIPQKTYAPHDNVEMIGPDILMESIDHSKELLEKSKSLMSKLKGRVIITPYYPEQSSTKIKEKIKNGDKA</sequence>
<dbReference type="InterPro" id="IPR004821">
    <property type="entry name" value="Cyt_trans-like"/>
</dbReference>